<keyword evidence="2" id="KW-1185">Reference proteome</keyword>
<evidence type="ECO:0000313" key="2">
    <source>
        <dbReference type="Proteomes" id="UP000594638"/>
    </source>
</evidence>
<comment type="caution">
    <text evidence="1">The sequence shown here is derived from an EMBL/GenBank/DDBJ whole genome shotgun (WGS) entry which is preliminary data.</text>
</comment>
<dbReference type="OrthoDB" id="691840at2759"/>
<dbReference type="Gramene" id="OE9A002130T1">
    <property type="protein sequence ID" value="OE9A002130C1"/>
    <property type="gene ID" value="OE9A002130"/>
</dbReference>
<reference evidence="1 2" key="1">
    <citation type="submission" date="2019-12" db="EMBL/GenBank/DDBJ databases">
        <authorList>
            <person name="Alioto T."/>
            <person name="Alioto T."/>
            <person name="Gomez Garrido J."/>
        </authorList>
    </citation>
    <scope>NUCLEOTIDE SEQUENCE [LARGE SCALE GENOMIC DNA]</scope>
</reference>
<name>A0A8S0RAW3_OLEEU</name>
<evidence type="ECO:0000313" key="1">
    <source>
        <dbReference type="EMBL" id="CAA2975209.1"/>
    </source>
</evidence>
<proteinExistence type="predicted"/>
<protein>
    <submittedName>
        <fullName evidence="1">Uncharacterized protein LOC111409839</fullName>
    </submittedName>
</protein>
<dbReference type="AlphaFoldDB" id="A0A8S0RAW3"/>
<dbReference type="PANTHER" id="PTHR31509">
    <property type="entry name" value="BPS1-LIKE PROTEIN"/>
    <property type="match status" value="1"/>
</dbReference>
<organism evidence="1 2">
    <name type="scientific">Olea europaea subsp. europaea</name>
    <dbReference type="NCBI Taxonomy" id="158383"/>
    <lineage>
        <taxon>Eukaryota</taxon>
        <taxon>Viridiplantae</taxon>
        <taxon>Streptophyta</taxon>
        <taxon>Embryophyta</taxon>
        <taxon>Tracheophyta</taxon>
        <taxon>Spermatophyta</taxon>
        <taxon>Magnoliopsida</taxon>
        <taxon>eudicotyledons</taxon>
        <taxon>Gunneridae</taxon>
        <taxon>Pentapetalae</taxon>
        <taxon>asterids</taxon>
        <taxon>lamiids</taxon>
        <taxon>Lamiales</taxon>
        <taxon>Oleaceae</taxon>
        <taxon>Oleeae</taxon>
        <taxon>Olea</taxon>
    </lineage>
</organism>
<accession>A0A8S0RAW3</accession>
<dbReference type="Proteomes" id="UP000594638">
    <property type="component" value="Unassembled WGS sequence"/>
</dbReference>
<sequence length="322" mass="36354">MMSHSSSSTSVSGFYNFLTRELNNLDGLFLSHNFMSIKFLQHVLSSLRSFHSQLTALVHKLHLPVGEKWLDEYMDESSRLWEACHVLKSGVSSMETYYSTGANIASLLDDHLAIDTQLSRQVSVLRIISLMTEREIIALQEDNKSMAETRMQTLCLGFDENNVLAESEFNKYNGFRGVLYTMRKASTLLLSILLSGLVYYWPEVSFSQGSFEGNSGFSPAFVISASTLNQRVMDAINCMEGQQGILLYELHQAKQAMDDLKVDIESIPEYESEVDIQDKVENLKSCFGALKFGAESIIGQLDDFFDEIVEGRKQLLDICSHR</sequence>
<dbReference type="EMBL" id="CACTIH010002242">
    <property type="protein sequence ID" value="CAA2975209.1"/>
    <property type="molecule type" value="Genomic_DNA"/>
</dbReference>
<gene>
    <name evidence="1" type="ORF">OLEA9_A002130</name>
</gene>